<dbReference type="Proteomes" id="UP000610931">
    <property type="component" value="Unassembled WGS sequence"/>
</dbReference>
<dbReference type="SUPFAM" id="SSF49464">
    <property type="entry name" value="Carboxypeptidase regulatory domain-like"/>
    <property type="match status" value="1"/>
</dbReference>
<keyword evidence="2" id="KW-0378">Hydrolase</keyword>
<evidence type="ECO:0000256" key="1">
    <source>
        <dbReference type="SAM" id="SignalP"/>
    </source>
</evidence>
<protein>
    <submittedName>
        <fullName evidence="2">Carboxypeptidase-like regulatory domain-containing protein</fullName>
    </submittedName>
</protein>
<gene>
    <name evidence="2" type="ORF">JF259_16290</name>
</gene>
<dbReference type="Pfam" id="PF13715">
    <property type="entry name" value="CarbopepD_reg_2"/>
    <property type="match status" value="1"/>
</dbReference>
<accession>A0A8J7IK17</accession>
<name>A0A8J7IK17_9FLAO</name>
<dbReference type="RefSeq" id="WP_199116771.1">
    <property type="nucleotide sequence ID" value="NZ_JAELVQ010000033.1"/>
</dbReference>
<dbReference type="EMBL" id="JAELVQ010000033">
    <property type="protein sequence ID" value="MBJ6369646.1"/>
    <property type="molecule type" value="Genomic_DNA"/>
</dbReference>
<organism evidence="2 3">
    <name type="scientific">Snuella sedimenti</name>
    <dbReference type="NCBI Taxonomy" id="2798802"/>
    <lineage>
        <taxon>Bacteria</taxon>
        <taxon>Pseudomonadati</taxon>
        <taxon>Bacteroidota</taxon>
        <taxon>Flavobacteriia</taxon>
        <taxon>Flavobacteriales</taxon>
        <taxon>Flavobacteriaceae</taxon>
        <taxon>Snuella</taxon>
    </lineage>
</organism>
<evidence type="ECO:0000313" key="3">
    <source>
        <dbReference type="Proteomes" id="UP000610931"/>
    </source>
</evidence>
<dbReference type="GO" id="GO:0004180">
    <property type="term" value="F:carboxypeptidase activity"/>
    <property type="evidence" value="ECO:0007669"/>
    <property type="project" value="UniProtKB-KW"/>
</dbReference>
<sequence length="269" mass="30774">MTPIPKHIYITLILLLLCAAPTFSQQVTITGKVEGKDNLENIHVINKTSQNFTITNANGEFQIKAKLQDTLLFSSIQHKTRSIIINKNTLQFRALRVNLEEHVNELDEVIIGKTLSGNLLYDIKNVDGKPPINFYDVGIPGYTGKPATRSERMLHEAGEFKPSMLLGLLGGSVPLNPIINGLSGRTKMLKNRVKLEEKEALMQRIKSRLSGDFFTSNPLEEDLRMDFFYFCADDPNFMKYCKNQTNFNILIFLRRKYKQYQENLKNKDN</sequence>
<evidence type="ECO:0000313" key="2">
    <source>
        <dbReference type="EMBL" id="MBJ6369646.1"/>
    </source>
</evidence>
<dbReference type="AlphaFoldDB" id="A0A8J7IK17"/>
<feature type="chain" id="PRO_5035218280" evidence="1">
    <location>
        <begin position="25"/>
        <end position="269"/>
    </location>
</feature>
<keyword evidence="3" id="KW-1185">Reference proteome</keyword>
<proteinExistence type="predicted"/>
<feature type="signal peptide" evidence="1">
    <location>
        <begin position="1"/>
        <end position="24"/>
    </location>
</feature>
<comment type="caution">
    <text evidence="2">The sequence shown here is derived from an EMBL/GenBank/DDBJ whole genome shotgun (WGS) entry which is preliminary data.</text>
</comment>
<keyword evidence="2" id="KW-0645">Protease</keyword>
<dbReference type="InterPro" id="IPR008969">
    <property type="entry name" value="CarboxyPept-like_regulatory"/>
</dbReference>
<keyword evidence="1" id="KW-0732">Signal</keyword>
<reference evidence="2" key="1">
    <citation type="submission" date="2020-12" db="EMBL/GenBank/DDBJ databases">
        <title>Snuella sp. nov., isolated from sediment in Incheon.</title>
        <authorList>
            <person name="Kim W."/>
        </authorList>
    </citation>
    <scope>NUCLEOTIDE SEQUENCE</scope>
    <source>
        <strain evidence="2">CAU 1569</strain>
    </source>
</reference>
<keyword evidence="2" id="KW-0121">Carboxypeptidase</keyword>